<protein>
    <submittedName>
        <fullName evidence="3">Flavin reductase</fullName>
    </submittedName>
</protein>
<comment type="caution">
    <text evidence="3">The sequence shown here is derived from an EMBL/GenBank/DDBJ whole genome shotgun (WGS) entry which is preliminary data.</text>
</comment>
<dbReference type="SMART" id="SM00903">
    <property type="entry name" value="Flavin_Reduct"/>
    <property type="match status" value="1"/>
</dbReference>
<dbReference type="Gene3D" id="2.30.110.10">
    <property type="entry name" value="Electron Transport, Fmn-binding Protein, Chain A"/>
    <property type="match status" value="1"/>
</dbReference>
<dbReference type="Proteomes" id="UP000285092">
    <property type="component" value="Unassembled WGS sequence"/>
</dbReference>
<dbReference type="AlphaFoldDB" id="A0A418NHL7"/>
<dbReference type="GO" id="GO:0010181">
    <property type="term" value="F:FMN binding"/>
    <property type="evidence" value="ECO:0007669"/>
    <property type="project" value="InterPro"/>
</dbReference>
<evidence type="ECO:0000256" key="1">
    <source>
        <dbReference type="ARBA" id="ARBA00023002"/>
    </source>
</evidence>
<dbReference type="Pfam" id="PF01613">
    <property type="entry name" value="Flavin_Reduct"/>
    <property type="match status" value="1"/>
</dbReference>
<dbReference type="PANTHER" id="PTHR30466:SF1">
    <property type="entry name" value="FMN REDUCTASE (NADH) RUTF"/>
    <property type="match status" value="1"/>
</dbReference>
<keyword evidence="4" id="KW-1185">Reference proteome</keyword>
<dbReference type="EMBL" id="QXFK01000016">
    <property type="protein sequence ID" value="RIV78163.1"/>
    <property type="molecule type" value="Genomic_DNA"/>
</dbReference>
<dbReference type="InterPro" id="IPR050268">
    <property type="entry name" value="NADH-dep_flavin_reductase"/>
</dbReference>
<dbReference type="SUPFAM" id="SSF50475">
    <property type="entry name" value="FMN-binding split barrel"/>
    <property type="match status" value="1"/>
</dbReference>
<evidence type="ECO:0000313" key="3">
    <source>
        <dbReference type="EMBL" id="RIV78163.1"/>
    </source>
</evidence>
<sequence>MMTQGPELETLEAFLESMARLASAVHIVTVRHGGRDYGMTVTAVTSLSTDPVSILLSINRQAAAHDAILATGELGVSTLRPGQSGLARTFAGMTGVCGEARFAEGDWDTGSDGPPVLRDAASMMRCRVLQSHVIGTHRIFACKVEQVVLGHQPHALVYGNRQFGTMAYAED</sequence>
<organism evidence="3 4">
    <name type="scientific">Pelagerythrobacter aerophilus</name>
    <dbReference type="NCBI Taxonomy" id="2306995"/>
    <lineage>
        <taxon>Bacteria</taxon>
        <taxon>Pseudomonadati</taxon>
        <taxon>Pseudomonadota</taxon>
        <taxon>Alphaproteobacteria</taxon>
        <taxon>Sphingomonadales</taxon>
        <taxon>Erythrobacteraceae</taxon>
        <taxon>Pelagerythrobacter</taxon>
    </lineage>
</organism>
<dbReference type="GO" id="GO:0006208">
    <property type="term" value="P:pyrimidine nucleobase catabolic process"/>
    <property type="evidence" value="ECO:0007669"/>
    <property type="project" value="TreeGrafter"/>
</dbReference>
<dbReference type="PANTHER" id="PTHR30466">
    <property type="entry name" value="FLAVIN REDUCTASE"/>
    <property type="match status" value="1"/>
</dbReference>
<evidence type="ECO:0000259" key="2">
    <source>
        <dbReference type="SMART" id="SM00903"/>
    </source>
</evidence>
<dbReference type="GO" id="GO:0042602">
    <property type="term" value="F:riboflavin reductase (NADPH) activity"/>
    <property type="evidence" value="ECO:0007669"/>
    <property type="project" value="TreeGrafter"/>
</dbReference>
<dbReference type="InterPro" id="IPR012349">
    <property type="entry name" value="Split_barrel_FMN-bd"/>
</dbReference>
<dbReference type="InterPro" id="IPR002563">
    <property type="entry name" value="Flavin_Rdtase-like_dom"/>
</dbReference>
<name>A0A418NHL7_9SPHN</name>
<gene>
    <name evidence="3" type="ORF">D2V04_09840</name>
</gene>
<accession>A0A418NHL7</accession>
<keyword evidence="1" id="KW-0560">Oxidoreductase</keyword>
<feature type="domain" description="Flavin reductase like" evidence="2">
    <location>
        <begin position="18"/>
        <end position="165"/>
    </location>
</feature>
<evidence type="ECO:0000313" key="4">
    <source>
        <dbReference type="Proteomes" id="UP000285092"/>
    </source>
</evidence>
<reference evidence="3 4" key="1">
    <citation type="submission" date="2018-08" db="EMBL/GenBank/DDBJ databases">
        <title>Altererythrobacter sp.Ery1 and Ery12, the genome sequencing of novel strains in genus Alterythrobacter.</title>
        <authorList>
            <person name="Cheng H."/>
            <person name="Wu Y.-H."/>
            <person name="Fang C."/>
            <person name="Xu X.-W."/>
        </authorList>
    </citation>
    <scope>NUCLEOTIDE SEQUENCE [LARGE SCALE GENOMIC DNA]</scope>
    <source>
        <strain evidence="3 4">Ery1</strain>
    </source>
</reference>
<dbReference type="OrthoDB" id="9789254at2"/>
<proteinExistence type="predicted"/>